<sequence length="358" mass="40176">MQTTKQVRHDWTKAEIQTIYDQPLLELIYQAAQTHRTWHKPNEVQLCTLLSVKTGGCPEDCAYCGQAARYHTDIKVQALLPTETVIEHAKKAKELGSTRFCMAAAWREVRNNSDFDRIIAMVKGVNDLGLEVCCTLGMLTEEQAIRLQEAGLHAYNHNLDTSEAYYDEIISTRKFDSRIKTIHNVRKAGITVCSGGIIGLGETHNDRISMLLTLATMPKHPESVPVNALARVKGTPLENNPKVDIWDMVRMIATARIVMPSSMVRLSAGRIEMTETEQAWCFMAGANSIFTGERETLLVTSNPGVAEDLRMFRNLGLTPMVKHEKTIACSHQALDPKFDDWENCCRCSLVLLRTDTPE</sequence>
<keyword evidence="11 13" id="KW-0411">Iron-sulfur</keyword>
<dbReference type="SMART" id="SM00876">
    <property type="entry name" value="BATS"/>
    <property type="match status" value="1"/>
</dbReference>
<evidence type="ECO:0000259" key="14">
    <source>
        <dbReference type="PROSITE" id="PS51918"/>
    </source>
</evidence>
<feature type="binding site" evidence="13">
    <location>
        <position position="57"/>
    </location>
    <ligand>
        <name>[4Fe-4S] cluster</name>
        <dbReference type="ChEBI" id="CHEBI:49883"/>
        <note>4Fe-4S-S-AdoMet</note>
    </ligand>
</feature>
<feature type="binding site" evidence="13">
    <location>
        <position position="64"/>
    </location>
    <ligand>
        <name>[4Fe-4S] cluster</name>
        <dbReference type="ChEBI" id="CHEBI:49883"/>
        <note>4Fe-4S-S-AdoMet</note>
    </ligand>
</feature>
<feature type="binding site" evidence="13">
    <location>
        <position position="61"/>
    </location>
    <ligand>
        <name>[4Fe-4S] cluster</name>
        <dbReference type="ChEBI" id="CHEBI:49883"/>
        <note>4Fe-4S-S-AdoMet</note>
    </ligand>
</feature>
<evidence type="ECO:0000256" key="10">
    <source>
        <dbReference type="ARBA" id="ARBA00023004"/>
    </source>
</evidence>
<dbReference type="PANTHER" id="PTHR22976:SF2">
    <property type="entry name" value="BIOTIN SYNTHASE, MITOCHONDRIAL"/>
    <property type="match status" value="1"/>
</dbReference>
<dbReference type="InterPro" id="IPR024177">
    <property type="entry name" value="Biotin_synthase"/>
</dbReference>
<dbReference type="Proteomes" id="UP001595526">
    <property type="component" value="Unassembled WGS sequence"/>
</dbReference>
<dbReference type="HAMAP" id="MF_01694">
    <property type="entry name" value="BioB"/>
    <property type="match status" value="1"/>
</dbReference>
<dbReference type="Pfam" id="PF04055">
    <property type="entry name" value="Radical_SAM"/>
    <property type="match status" value="1"/>
</dbReference>
<reference evidence="16" key="1">
    <citation type="journal article" date="2019" name="Int. J. Syst. Evol. Microbiol.">
        <title>The Global Catalogue of Microorganisms (GCM) 10K type strain sequencing project: providing services to taxonomists for standard genome sequencing and annotation.</title>
        <authorList>
            <consortium name="The Broad Institute Genomics Platform"/>
            <consortium name="The Broad Institute Genome Sequencing Center for Infectious Disease"/>
            <person name="Wu L."/>
            <person name="Ma J."/>
        </authorList>
    </citation>
    <scope>NUCLEOTIDE SEQUENCE [LARGE SCALE GENOMIC DNA]</scope>
    <source>
        <strain evidence="16">KCTC 52416</strain>
    </source>
</reference>
<evidence type="ECO:0000256" key="4">
    <source>
        <dbReference type="ARBA" id="ARBA00022485"/>
    </source>
</evidence>
<dbReference type="NCBIfam" id="TIGR00433">
    <property type="entry name" value="bioB"/>
    <property type="match status" value="1"/>
</dbReference>
<comment type="caution">
    <text evidence="15">The sequence shown here is derived from an EMBL/GenBank/DDBJ whole genome shotgun (WGS) entry which is preliminary data.</text>
</comment>
<evidence type="ECO:0000256" key="9">
    <source>
        <dbReference type="ARBA" id="ARBA00022756"/>
    </source>
</evidence>
<dbReference type="PIRSF" id="PIRSF001619">
    <property type="entry name" value="Biotin_synth"/>
    <property type="match status" value="1"/>
</dbReference>
<keyword evidence="9 13" id="KW-0093">Biotin biosynthesis</keyword>
<evidence type="ECO:0000256" key="5">
    <source>
        <dbReference type="ARBA" id="ARBA00022679"/>
    </source>
</evidence>
<comment type="cofactor">
    <cofactor evidence="13">
        <name>[2Fe-2S] cluster</name>
        <dbReference type="ChEBI" id="CHEBI:190135"/>
    </cofactor>
    <text evidence="13">Binds 1 [2Fe-2S] cluster. The cluster is coordinated with 3 cysteines and 1 arginine.</text>
</comment>
<comment type="similarity">
    <text evidence="2 13">Belongs to the radical SAM superfamily. Biotin synthase family.</text>
</comment>
<evidence type="ECO:0000313" key="15">
    <source>
        <dbReference type="EMBL" id="MFC3199321.1"/>
    </source>
</evidence>
<proteinExistence type="inferred from homology"/>
<feature type="binding site" evidence="13">
    <location>
        <position position="133"/>
    </location>
    <ligand>
        <name>[2Fe-2S] cluster</name>
        <dbReference type="ChEBI" id="CHEBI:190135"/>
    </ligand>
</feature>
<dbReference type="Pfam" id="PF06968">
    <property type="entry name" value="BATS"/>
    <property type="match status" value="1"/>
</dbReference>
<dbReference type="SFLD" id="SFLDS00029">
    <property type="entry name" value="Radical_SAM"/>
    <property type="match status" value="1"/>
</dbReference>
<feature type="domain" description="Radical SAM core" evidence="14">
    <location>
        <begin position="42"/>
        <end position="267"/>
    </location>
</feature>
<evidence type="ECO:0000313" key="16">
    <source>
        <dbReference type="Proteomes" id="UP001595526"/>
    </source>
</evidence>
<dbReference type="SFLD" id="SFLDG01278">
    <property type="entry name" value="biotin_synthase_like"/>
    <property type="match status" value="1"/>
</dbReference>
<feature type="binding site" evidence="13">
    <location>
        <position position="101"/>
    </location>
    <ligand>
        <name>[2Fe-2S] cluster</name>
        <dbReference type="ChEBI" id="CHEBI:190135"/>
    </ligand>
</feature>
<dbReference type="InterPro" id="IPR007197">
    <property type="entry name" value="rSAM"/>
</dbReference>
<evidence type="ECO:0000256" key="13">
    <source>
        <dbReference type="HAMAP-Rule" id="MF_01694"/>
    </source>
</evidence>
<dbReference type="InterPro" id="IPR006638">
    <property type="entry name" value="Elp3/MiaA/NifB-like_rSAM"/>
</dbReference>
<evidence type="ECO:0000256" key="6">
    <source>
        <dbReference type="ARBA" id="ARBA00022691"/>
    </source>
</evidence>
<dbReference type="SFLD" id="SFLDF00272">
    <property type="entry name" value="biotin_synthase"/>
    <property type="match status" value="1"/>
</dbReference>
<protein>
    <recommendedName>
        <fullName evidence="3 13">Biotin synthase</fullName>
        <ecNumber evidence="3 13">2.8.1.6</ecNumber>
    </recommendedName>
</protein>
<dbReference type="InterPro" id="IPR058240">
    <property type="entry name" value="rSAM_sf"/>
</dbReference>
<evidence type="ECO:0000256" key="1">
    <source>
        <dbReference type="ARBA" id="ARBA00004942"/>
    </source>
</evidence>
<dbReference type="CDD" id="cd01335">
    <property type="entry name" value="Radical_SAM"/>
    <property type="match status" value="1"/>
</dbReference>
<feature type="binding site" evidence="13">
    <location>
        <position position="193"/>
    </location>
    <ligand>
        <name>[2Fe-2S] cluster</name>
        <dbReference type="ChEBI" id="CHEBI:190135"/>
    </ligand>
</feature>
<keyword evidence="5 13" id="KW-0808">Transferase</keyword>
<comment type="function">
    <text evidence="13">Catalyzes the conversion of dethiobiotin (DTB) to biotin by the insertion of a sulfur atom into dethiobiotin via a radical-based mechanism.</text>
</comment>
<dbReference type="EC" id="2.8.1.6" evidence="3 13"/>
<keyword evidence="10 13" id="KW-0408">Iron</keyword>
<dbReference type="SMART" id="SM00729">
    <property type="entry name" value="Elp3"/>
    <property type="match status" value="1"/>
</dbReference>
<dbReference type="SFLD" id="SFLDG01060">
    <property type="entry name" value="BATS_domain_containing"/>
    <property type="match status" value="1"/>
</dbReference>
<dbReference type="InterPro" id="IPR002684">
    <property type="entry name" value="Biotin_synth/BioAB"/>
</dbReference>
<comment type="subunit">
    <text evidence="13">Homodimer.</text>
</comment>
<name>A0ABV7JMS1_9SPHI</name>
<evidence type="ECO:0000256" key="3">
    <source>
        <dbReference type="ARBA" id="ARBA00012236"/>
    </source>
</evidence>
<accession>A0ABV7JMS1</accession>
<keyword evidence="8 13" id="KW-0479">Metal-binding</keyword>
<gene>
    <name evidence="13 15" type="primary">bioB</name>
    <name evidence="15" type="ORF">ACFOET_16990</name>
</gene>
<evidence type="ECO:0000256" key="12">
    <source>
        <dbReference type="ARBA" id="ARBA00051157"/>
    </source>
</evidence>
<dbReference type="InterPro" id="IPR010722">
    <property type="entry name" value="BATS_dom"/>
</dbReference>
<evidence type="ECO:0000256" key="7">
    <source>
        <dbReference type="ARBA" id="ARBA00022714"/>
    </source>
</evidence>
<dbReference type="Gene3D" id="3.20.20.70">
    <property type="entry name" value="Aldolase class I"/>
    <property type="match status" value="1"/>
</dbReference>
<keyword evidence="6 13" id="KW-0949">S-adenosyl-L-methionine</keyword>
<dbReference type="InterPro" id="IPR013785">
    <property type="entry name" value="Aldolase_TIM"/>
</dbReference>
<dbReference type="PANTHER" id="PTHR22976">
    <property type="entry name" value="BIOTIN SYNTHASE"/>
    <property type="match status" value="1"/>
</dbReference>
<evidence type="ECO:0000256" key="11">
    <source>
        <dbReference type="ARBA" id="ARBA00023014"/>
    </source>
</evidence>
<organism evidence="15 16">
    <name type="scientific">Parapedobacter deserti</name>
    <dbReference type="NCBI Taxonomy" id="1912957"/>
    <lineage>
        <taxon>Bacteria</taxon>
        <taxon>Pseudomonadati</taxon>
        <taxon>Bacteroidota</taxon>
        <taxon>Sphingobacteriia</taxon>
        <taxon>Sphingobacteriales</taxon>
        <taxon>Sphingobacteriaceae</taxon>
        <taxon>Parapedobacter</taxon>
    </lineage>
</organism>
<comment type="cofactor">
    <cofactor evidence="13">
        <name>[4Fe-4S] cluster</name>
        <dbReference type="ChEBI" id="CHEBI:49883"/>
    </cofactor>
    <text evidence="13">Binds 1 [4Fe-4S] cluster. The cluster is coordinated with 3 cysteines and an exchangeable S-adenosyl-L-methionine.</text>
</comment>
<keyword evidence="16" id="KW-1185">Reference proteome</keyword>
<comment type="pathway">
    <text evidence="1 13">Cofactor biosynthesis; biotin biosynthesis; biotin from 7,8-diaminononanoate: step 2/2.</text>
</comment>
<evidence type="ECO:0000256" key="8">
    <source>
        <dbReference type="ARBA" id="ARBA00022723"/>
    </source>
</evidence>
<keyword evidence="7 13" id="KW-0001">2Fe-2S</keyword>
<evidence type="ECO:0000256" key="2">
    <source>
        <dbReference type="ARBA" id="ARBA00010765"/>
    </source>
</evidence>
<dbReference type="SUPFAM" id="SSF102114">
    <property type="entry name" value="Radical SAM enzymes"/>
    <property type="match status" value="1"/>
</dbReference>
<dbReference type="EMBL" id="JBHRTA010000038">
    <property type="protein sequence ID" value="MFC3199321.1"/>
    <property type="molecule type" value="Genomic_DNA"/>
</dbReference>
<dbReference type="GO" id="GO:0004076">
    <property type="term" value="F:biotin synthase activity"/>
    <property type="evidence" value="ECO:0007669"/>
    <property type="project" value="UniProtKB-EC"/>
</dbReference>
<keyword evidence="4 13" id="KW-0004">4Fe-4S</keyword>
<dbReference type="PROSITE" id="PS51918">
    <property type="entry name" value="RADICAL_SAM"/>
    <property type="match status" value="1"/>
</dbReference>
<comment type="catalytic activity">
    <reaction evidence="12 13">
        <text>(4R,5S)-dethiobiotin + (sulfur carrier)-SH + 2 reduced [2Fe-2S]-[ferredoxin] + 2 S-adenosyl-L-methionine = (sulfur carrier)-H + biotin + 2 5'-deoxyadenosine + 2 L-methionine + 2 oxidized [2Fe-2S]-[ferredoxin]</text>
        <dbReference type="Rhea" id="RHEA:22060"/>
        <dbReference type="Rhea" id="RHEA-COMP:10000"/>
        <dbReference type="Rhea" id="RHEA-COMP:10001"/>
        <dbReference type="Rhea" id="RHEA-COMP:14737"/>
        <dbReference type="Rhea" id="RHEA-COMP:14739"/>
        <dbReference type="ChEBI" id="CHEBI:17319"/>
        <dbReference type="ChEBI" id="CHEBI:29917"/>
        <dbReference type="ChEBI" id="CHEBI:33737"/>
        <dbReference type="ChEBI" id="CHEBI:33738"/>
        <dbReference type="ChEBI" id="CHEBI:57586"/>
        <dbReference type="ChEBI" id="CHEBI:57844"/>
        <dbReference type="ChEBI" id="CHEBI:59789"/>
        <dbReference type="ChEBI" id="CHEBI:64428"/>
        <dbReference type="ChEBI" id="CHEBI:149473"/>
        <dbReference type="EC" id="2.8.1.6"/>
    </reaction>
</comment>
<feature type="binding site" evidence="13">
    <location>
        <position position="265"/>
    </location>
    <ligand>
        <name>[2Fe-2S] cluster</name>
        <dbReference type="ChEBI" id="CHEBI:190135"/>
    </ligand>
</feature>
<dbReference type="RefSeq" id="WP_379024816.1">
    <property type="nucleotide sequence ID" value="NZ_JBHRTA010000038.1"/>
</dbReference>